<sequence>MTDKREVVNQVPVQRSAADQAVPHASSAQRVAETRQVLTERVRWPWLLSDNGILTVVLAVTSLGITALLCMWLIASDTAGADRANCRSKHSSTDSGSLRQRAPLPHCCWLCAGSGCPNTPTTLT</sequence>
<evidence type="ECO:0000313" key="3">
    <source>
        <dbReference type="Proteomes" id="UP001241758"/>
    </source>
</evidence>
<evidence type="ECO:0000313" key="2">
    <source>
        <dbReference type="EMBL" id="MDI6098104.1"/>
    </source>
</evidence>
<keyword evidence="1" id="KW-1133">Transmembrane helix</keyword>
<gene>
    <name evidence="2" type="ORF">QLQ12_05745</name>
</gene>
<dbReference type="RefSeq" id="WP_282757594.1">
    <property type="nucleotide sequence ID" value="NZ_JASCTH010000003.1"/>
</dbReference>
<accession>A0ABT6WEF3</accession>
<organism evidence="2 3">
    <name type="scientific">Actinoplanes sandaracinus</name>
    <dbReference type="NCBI Taxonomy" id="3045177"/>
    <lineage>
        <taxon>Bacteria</taxon>
        <taxon>Bacillati</taxon>
        <taxon>Actinomycetota</taxon>
        <taxon>Actinomycetes</taxon>
        <taxon>Micromonosporales</taxon>
        <taxon>Micromonosporaceae</taxon>
        <taxon>Actinoplanes</taxon>
    </lineage>
</organism>
<evidence type="ECO:0000256" key="1">
    <source>
        <dbReference type="SAM" id="Phobius"/>
    </source>
</evidence>
<feature type="transmembrane region" description="Helical" evidence="1">
    <location>
        <begin position="53"/>
        <end position="75"/>
    </location>
</feature>
<reference evidence="2 3" key="1">
    <citation type="submission" date="2023-05" db="EMBL/GenBank/DDBJ databases">
        <title>Actinoplanes sp. NEAU-A12 genome sequencing.</title>
        <authorList>
            <person name="Wang Z.-S."/>
        </authorList>
    </citation>
    <scope>NUCLEOTIDE SEQUENCE [LARGE SCALE GENOMIC DNA]</scope>
    <source>
        <strain evidence="2 3">NEAU-A12</strain>
    </source>
</reference>
<keyword evidence="1" id="KW-0812">Transmembrane</keyword>
<protein>
    <submittedName>
        <fullName evidence="2">Uncharacterized protein</fullName>
    </submittedName>
</protein>
<name>A0ABT6WEF3_9ACTN</name>
<comment type="caution">
    <text evidence="2">The sequence shown here is derived from an EMBL/GenBank/DDBJ whole genome shotgun (WGS) entry which is preliminary data.</text>
</comment>
<keyword evidence="3" id="KW-1185">Reference proteome</keyword>
<proteinExistence type="predicted"/>
<keyword evidence="1" id="KW-0472">Membrane</keyword>
<dbReference type="EMBL" id="JASCTH010000003">
    <property type="protein sequence ID" value="MDI6098104.1"/>
    <property type="molecule type" value="Genomic_DNA"/>
</dbReference>
<dbReference type="Proteomes" id="UP001241758">
    <property type="component" value="Unassembled WGS sequence"/>
</dbReference>